<feature type="chain" id="PRO_5045699672" evidence="1">
    <location>
        <begin position="22"/>
        <end position="247"/>
    </location>
</feature>
<dbReference type="Gene3D" id="3.40.50.1820">
    <property type="entry name" value="alpha/beta hydrolase"/>
    <property type="match status" value="1"/>
</dbReference>
<accession>A0ABY2KNL7</accession>
<evidence type="ECO:0000313" key="4">
    <source>
        <dbReference type="Proteomes" id="UP000297741"/>
    </source>
</evidence>
<organism evidence="3 4">
    <name type="scientific">Pseudotabrizicola sediminis</name>
    <dbReference type="NCBI Taxonomy" id="2486418"/>
    <lineage>
        <taxon>Bacteria</taxon>
        <taxon>Pseudomonadati</taxon>
        <taxon>Pseudomonadota</taxon>
        <taxon>Alphaproteobacteria</taxon>
        <taxon>Rhodobacterales</taxon>
        <taxon>Paracoccaceae</taxon>
        <taxon>Pseudotabrizicola</taxon>
    </lineage>
</organism>
<dbReference type="InterPro" id="IPR029058">
    <property type="entry name" value="AB_hydrolase_fold"/>
</dbReference>
<dbReference type="EMBL" id="RPEM01000003">
    <property type="protein sequence ID" value="TGD44248.1"/>
    <property type="molecule type" value="Genomic_DNA"/>
</dbReference>
<proteinExistence type="predicted"/>
<evidence type="ECO:0000256" key="1">
    <source>
        <dbReference type="SAM" id="SignalP"/>
    </source>
</evidence>
<keyword evidence="3" id="KW-0378">Hydrolase</keyword>
<evidence type="ECO:0000259" key="2">
    <source>
        <dbReference type="Pfam" id="PF00561"/>
    </source>
</evidence>
<sequence>MIRILGLSLLLAAPAALPAQADCVVLLHGLARSDASFMLMAQALNGAGFRTVNQSYPSTSAPISDLATFVGDGVTACALTEGEAVHFVTHSMGGILVRQYLSDTRPEALGRVVMLAPPNQGSELVDAFGGIAPFGWLNGPAGAQLGTDAGSIPLTLPAPDYPLGIIAGNQSLNPVYSSLIPGPDDGKVSVASTRLDGMTAHLTLPATHTFLMMNPVVLRETILFLRTGAFDPGLTYARAVEDLFSQD</sequence>
<reference evidence="3 4" key="1">
    <citation type="submission" date="2018-11" db="EMBL/GenBank/DDBJ databases">
        <title>Tabrizicola sp. isolated from sediment of alpine lake.</title>
        <authorList>
            <person name="Liu Z."/>
        </authorList>
    </citation>
    <scope>NUCLEOTIDE SEQUENCE [LARGE SCALE GENOMIC DNA]</scope>
    <source>
        <strain evidence="3 4">DRYC-M-16</strain>
    </source>
</reference>
<dbReference type="Pfam" id="PF00561">
    <property type="entry name" value="Abhydrolase_1"/>
    <property type="match status" value="1"/>
</dbReference>
<evidence type="ECO:0000313" key="3">
    <source>
        <dbReference type="EMBL" id="TGD44248.1"/>
    </source>
</evidence>
<dbReference type="InterPro" id="IPR000073">
    <property type="entry name" value="AB_hydrolase_1"/>
</dbReference>
<name>A0ABY2KNL7_9RHOB</name>
<dbReference type="RefSeq" id="WP_135429515.1">
    <property type="nucleotide sequence ID" value="NZ_RPEM01000003.1"/>
</dbReference>
<dbReference type="PANTHER" id="PTHR37946:SF1">
    <property type="entry name" value="SLL1969 PROTEIN"/>
    <property type="match status" value="1"/>
</dbReference>
<keyword evidence="4" id="KW-1185">Reference proteome</keyword>
<gene>
    <name evidence="3" type="ORF">EEB11_06050</name>
</gene>
<feature type="domain" description="AB hydrolase-1" evidence="2">
    <location>
        <begin position="24"/>
        <end position="145"/>
    </location>
</feature>
<dbReference type="Proteomes" id="UP000297741">
    <property type="component" value="Unassembled WGS sequence"/>
</dbReference>
<comment type="caution">
    <text evidence="3">The sequence shown here is derived from an EMBL/GenBank/DDBJ whole genome shotgun (WGS) entry which is preliminary data.</text>
</comment>
<dbReference type="SUPFAM" id="SSF53474">
    <property type="entry name" value="alpha/beta-Hydrolases"/>
    <property type="match status" value="1"/>
</dbReference>
<dbReference type="GO" id="GO:0016787">
    <property type="term" value="F:hydrolase activity"/>
    <property type="evidence" value="ECO:0007669"/>
    <property type="project" value="UniProtKB-KW"/>
</dbReference>
<keyword evidence="1" id="KW-0732">Signal</keyword>
<dbReference type="PANTHER" id="PTHR37946">
    <property type="entry name" value="SLL1969 PROTEIN"/>
    <property type="match status" value="1"/>
</dbReference>
<protein>
    <submittedName>
        <fullName evidence="3">Alpha/beta fold hydrolase</fullName>
    </submittedName>
</protein>
<feature type="signal peptide" evidence="1">
    <location>
        <begin position="1"/>
        <end position="21"/>
    </location>
</feature>